<keyword evidence="11" id="KW-0560">Oxidoreductase</keyword>
<dbReference type="PANTHER" id="PTHR10694:SF33">
    <property type="entry name" value="LYSINE-SPECIFIC DEMETHYLASE 5"/>
    <property type="match status" value="1"/>
</dbReference>
<evidence type="ECO:0000256" key="11">
    <source>
        <dbReference type="ARBA" id="ARBA00023002"/>
    </source>
</evidence>
<dbReference type="Pfam" id="PF21323">
    <property type="entry name" value="KDM5_C-hel"/>
    <property type="match status" value="1"/>
</dbReference>
<feature type="region of interest" description="Disordered" evidence="17">
    <location>
        <begin position="1323"/>
        <end position="1345"/>
    </location>
</feature>
<evidence type="ECO:0000256" key="4">
    <source>
        <dbReference type="ARBA" id="ARBA00012902"/>
    </source>
</evidence>
<keyword evidence="16" id="KW-0175">Coiled coil</keyword>
<dbReference type="Pfam" id="PF02928">
    <property type="entry name" value="zf-C5HC2"/>
    <property type="match status" value="1"/>
</dbReference>
<dbReference type="InterPro" id="IPR004198">
    <property type="entry name" value="Znf_C5HC2"/>
</dbReference>
<evidence type="ECO:0000256" key="5">
    <source>
        <dbReference type="ARBA" id="ARBA00022723"/>
    </source>
</evidence>
<dbReference type="SMART" id="SM00501">
    <property type="entry name" value="BRIGHT"/>
    <property type="match status" value="1"/>
</dbReference>
<dbReference type="InterPro" id="IPR036431">
    <property type="entry name" value="ARID_dom_sf"/>
</dbReference>
<proteinExistence type="inferred from homology"/>
<reference evidence="22 23" key="2">
    <citation type="submission" date="2018-11" db="EMBL/GenBank/DDBJ databases">
        <authorList>
            <consortium name="Pathogen Informatics"/>
        </authorList>
    </citation>
    <scope>NUCLEOTIDE SEQUENCE [LARGE SCALE GENOMIC DNA]</scope>
</reference>
<reference evidence="24" key="1">
    <citation type="submission" date="2016-06" db="UniProtKB">
        <authorList>
            <consortium name="WormBaseParasite"/>
        </authorList>
    </citation>
    <scope>IDENTIFICATION</scope>
</reference>
<dbReference type="SMART" id="SM00558">
    <property type="entry name" value="JmjC"/>
    <property type="match status" value="1"/>
</dbReference>
<dbReference type="GO" id="GO:0008270">
    <property type="term" value="F:zinc ion binding"/>
    <property type="evidence" value="ECO:0007669"/>
    <property type="project" value="UniProtKB-KW"/>
</dbReference>
<dbReference type="GO" id="GO:0006355">
    <property type="term" value="P:regulation of DNA-templated transcription"/>
    <property type="evidence" value="ECO:0007669"/>
    <property type="project" value="TreeGrafter"/>
</dbReference>
<keyword evidence="13" id="KW-0539">Nucleus</keyword>
<dbReference type="SUPFAM" id="SSF57903">
    <property type="entry name" value="FYVE/PHD zinc finger"/>
    <property type="match status" value="3"/>
</dbReference>
<evidence type="ECO:0000256" key="10">
    <source>
        <dbReference type="ARBA" id="ARBA00022964"/>
    </source>
</evidence>
<evidence type="ECO:0000256" key="3">
    <source>
        <dbReference type="ARBA" id="ARBA00006801"/>
    </source>
</evidence>
<dbReference type="SUPFAM" id="SSF51197">
    <property type="entry name" value="Clavaminate synthase-like"/>
    <property type="match status" value="1"/>
</dbReference>
<evidence type="ECO:0000259" key="20">
    <source>
        <dbReference type="PROSITE" id="PS51183"/>
    </source>
</evidence>
<dbReference type="Pfam" id="PF02375">
    <property type="entry name" value="JmjN"/>
    <property type="match status" value="1"/>
</dbReference>
<comment type="cofactor">
    <cofactor evidence="1">
        <name>Fe(2+)</name>
        <dbReference type="ChEBI" id="CHEBI:29033"/>
    </cofactor>
</comment>
<feature type="domain" description="JmjC" evidence="21">
    <location>
        <begin position="380"/>
        <end position="567"/>
    </location>
</feature>
<dbReference type="Pfam" id="PF00628">
    <property type="entry name" value="PHD"/>
    <property type="match status" value="1"/>
</dbReference>
<comment type="catalytic activity">
    <reaction evidence="14">
        <text>N(6),N(6),N(6)-trimethyl-L-lysyl(4)-[histone H3] + 3 2-oxoglutarate + 3 O2 = L-lysyl(4)-[histone H3] + 3 formaldehyde + 3 succinate + 3 CO2</text>
        <dbReference type="Rhea" id="RHEA:60208"/>
        <dbReference type="Rhea" id="RHEA-COMP:15537"/>
        <dbReference type="Rhea" id="RHEA-COMP:15547"/>
        <dbReference type="ChEBI" id="CHEBI:15379"/>
        <dbReference type="ChEBI" id="CHEBI:16526"/>
        <dbReference type="ChEBI" id="CHEBI:16810"/>
        <dbReference type="ChEBI" id="CHEBI:16842"/>
        <dbReference type="ChEBI" id="CHEBI:29969"/>
        <dbReference type="ChEBI" id="CHEBI:30031"/>
        <dbReference type="ChEBI" id="CHEBI:61961"/>
        <dbReference type="EC" id="1.14.11.67"/>
    </reaction>
</comment>
<evidence type="ECO:0000256" key="16">
    <source>
        <dbReference type="SAM" id="Coils"/>
    </source>
</evidence>
<evidence type="ECO:0000256" key="1">
    <source>
        <dbReference type="ARBA" id="ARBA00001954"/>
    </source>
</evidence>
<evidence type="ECO:0000256" key="17">
    <source>
        <dbReference type="SAM" id="MobiDB-lite"/>
    </source>
</evidence>
<dbReference type="Gene3D" id="2.60.120.650">
    <property type="entry name" value="Cupin"/>
    <property type="match status" value="1"/>
</dbReference>
<protein>
    <recommendedName>
        <fullName evidence="4">[histone H3]-trimethyl-L-lysine(4) demethylase</fullName>
        <ecNumber evidence="4">1.14.11.67</ecNumber>
    </recommendedName>
</protein>
<feature type="region of interest" description="Disordered" evidence="17">
    <location>
        <begin position="1404"/>
        <end position="1425"/>
    </location>
</feature>
<evidence type="ECO:0000256" key="7">
    <source>
        <dbReference type="ARBA" id="ARBA00022771"/>
    </source>
</evidence>
<dbReference type="GO" id="GO:0003677">
    <property type="term" value="F:DNA binding"/>
    <property type="evidence" value="ECO:0007669"/>
    <property type="project" value="InterPro"/>
</dbReference>
<keyword evidence="10" id="KW-0223">Dioxygenase</keyword>
<dbReference type="InterPro" id="IPR019786">
    <property type="entry name" value="Zinc_finger_PHD-type_CS"/>
</dbReference>
<gene>
    <name evidence="22" type="ORF">TCNE_LOCUS11881</name>
</gene>
<keyword evidence="9" id="KW-0156">Chromatin regulator</keyword>
<dbReference type="WBParaSite" id="TCNE_0001188101-mRNA-1">
    <property type="protein sequence ID" value="TCNE_0001188101-mRNA-1"/>
    <property type="gene ID" value="TCNE_0001188101"/>
</dbReference>
<evidence type="ECO:0000256" key="13">
    <source>
        <dbReference type="ARBA" id="ARBA00023242"/>
    </source>
</evidence>
<dbReference type="PROSITE" id="PS01359">
    <property type="entry name" value="ZF_PHD_1"/>
    <property type="match status" value="1"/>
</dbReference>
<dbReference type="PROSITE" id="PS51183">
    <property type="entry name" value="JMJN"/>
    <property type="match status" value="1"/>
</dbReference>
<feature type="domain" description="ARID" evidence="19">
    <location>
        <begin position="83"/>
        <end position="179"/>
    </location>
</feature>
<dbReference type="SMART" id="SM00545">
    <property type="entry name" value="JmjN"/>
    <property type="match status" value="1"/>
</dbReference>
<dbReference type="Pfam" id="PF08429">
    <property type="entry name" value="PLU-1"/>
    <property type="match status" value="1"/>
</dbReference>
<keyword evidence="8" id="KW-0862">Zinc</keyword>
<evidence type="ECO:0000256" key="12">
    <source>
        <dbReference type="ARBA" id="ARBA00023004"/>
    </source>
</evidence>
<dbReference type="SMART" id="SM00249">
    <property type="entry name" value="PHD"/>
    <property type="match status" value="3"/>
</dbReference>
<organism evidence="23 24">
    <name type="scientific">Toxocara canis</name>
    <name type="common">Canine roundworm</name>
    <dbReference type="NCBI Taxonomy" id="6265"/>
    <lineage>
        <taxon>Eukaryota</taxon>
        <taxon>Metazoa</taxon>
        <taxon>Ecdysozoa</taxon>
        <taxon>Nematoda</taxon>
        <taxon>Chromadorea</taxon>
        <taxon>Rhabditida</taxon>
        <taxon>Spirurina</taxon>
        <taxon>Ascaridomorpha</taxon>
        <taxon>Ascaridoidea</taxon>
        <taxon>Toxocaridae</taxon>
        <taxon>Toxocara</taxon>
    </lineage>
</organism>
<dbReference type="Gene3D" id="1.10.150.60">
    <property type="entry name" value="ARID DNA-binding domain"/>
    <property type="match status" value="1"/>
</dbReference>
<evidence type="ECO:0000256" key="14">
    <source>
        <dbReference type="ARBA" id="ARBA00048734"/>
    </source>
</evidence>
<evidence type="ECO:0000313" key="23">
    <source>
        <dbReference type="Proteomes" id="UP000050794"/>
    </source>
</evidence>
<dbReference type="InterPro" id="IPR013083">
    <property type="entry name" value="Znf_RING/FYVE/PHD"/>
</dbReference>
<dbReference type="PROSITE" id="PS51011">
    <property type="entry name" value="ARID"/>
    <property type="match status" value="1"/>
</dbReference>
<comment type="similarity">
    <text evidence="3">Belongs to the JARID1 histone demethylase family.</text>
</comment>
<name>A0A183UTR1_TOXCA</name>
<evidence type="ECO:0000313" key="24">
    <source>
        <dbReference type="WBParaSite" id="TCNE_0001188101-mRNA-1"/>
    </source>
</evidence>
<dbReference type="Pfam" id="PF01388">
    <property type="entry name" value="ARID"/>
    <property type="match status" value="1"/>
</dbReference>
<dbReference type="GO" id="GO:0034647">
    <property type="term" value="F:histone H3K4me/H3K4me2/H3K4me3 demethylase activity"/>
    <property type="evidence" value="ECO:0007669"/>
    <property type="project" value="UniProtKB-EC"/>
</dbReference>
<dbReference type="EC" id="1.14.11.67" evidence="4"/>
<dbReference type="InterPro" id="IPR013637">
    <property type="entry name" value="Lys_sp_deMease-like_dom"/>
</dbReference>
<dbReference type="GO" id="GO:0005634">
    <property type="term" value="C:nucleus"/>
    <property type="evidence" value="ECO:0007669"/>
    <property type="project" value="UniProtKB-SubCell"/>
</dbReference>
<dbReference type="InterPro" id="IPR048615">
    <property type="entry name" value="KDM5_C-hel"/>
</dbReference>
<dbReference type="PROSITE" id="PS50016">
    <property type="entry name" value="ZF_PHD_2"/>
    <property type="match status" value="1"/>
</dbReference>
<dbReference type="SMART" id="SM01014">
    <property type="entry name" value="ARID"/>
    <property type="match status" value="1"/>
</dbReference>
<dbReference type="InterPro" id="IPR011011">
    <property type="entry name" value="Znf_FYVE_PHD"/>
</dbReference>
<dbReference type="InterPro" id="IPR001965">
    <property type="entry name" value="Znf_PHD"/>
</dbReference>
<evidence type="ECO:0000256" key="2">
    <source>
        <dbReference type="ARBA" id="ARBA00004123"/>
    </source>
</evidence>
<evidence type="ECO:0000259" key="19">
    <source>
        <dbReference type="PROSITE" id="PS51011"/>
    </source>
</evidence>
<evidence type="ECO:0000256" key="8">
    <source>
        <dbReference type="ARBA" id="ARBA00022833"/>
    </source>
</evidence>
<dbReference type="GO" id="GO:0000785">
    <property type="term" value="C:chromatin"/>
    <property type="evidence" value="ECO:0007669"/>
    <property type="project" value="TreeGrafter"/>
</dbReference>
<evidence type="ECO:0000256" key="6">
    <source>
        <dbReference type="ARBA" id="ARBA00022737"/>
    </source>
</evidence>
<keyword evidence="12" id="KW-0408">Iron</keyword>
<feature type="compositionally biased region" description="Polar residues" evidence="17">
    <location>
        <begin position="1408"/>
        <end position="1425"/>
    </location>
</feature>
<evidence type="ECO:0000313" key="22">
    <source>
        <dbReference type="EMBL" id="VDM43202.1"/>
    </source>
</evidence>
<keyword evidence="23" id="KW-1185">Reference proteome</keyword>
<evidence type="ECO:0000259" key="21">
    <source>
        <dbReference type="PROSITE" id="PS51184"/>
    </source>
</evidence>
<dbReference type="InterPro" id="IPR003347">
    <property type="entry name" value="JmjC_dom"/>
</dbReference>
<evidence type="ECO:0000259" key="18">
    <source>
        <dbReference type="PROSITE" id="PS50016"/>
    </source>
</evidence>
<dbReference type="CDD" id="cd16100">
    <property type="entry name" value="ARID"/>
    <property type="match status" value="1"/>
</dbReference>
<dbReference type="Proteomes" id="UP000050794">
    <property type="component" value="Unassembled WGS sequence"/>
</dbReference>
<feature type="coiled-coil region" evidence="16">
    <location>
        <begin position="802"/>
        <end position="829"/>
    </location>
</feature>
<dbReference type="InterPro" id="IPR001606">
    <property type="entry name" value="ARID_dom"/>
</dbReference>
<dbReference type="SUPFAM" id="SSF46774">
    <property type="entry name" value="ARID-like"/>
    <property type="match status" value="1"/>
</dbReference>
<dbReference type="PANTHER" id="PTHR10694">
    <property type="entry name" value="LYSINE-SPECIFIC DEMETHYLASE"/>
    <property type="match status" value="1"/>
</dbReference>
<dbReference type="Gene3D" id="3.30.40.10">
    <property type="entry name" value="Zinc/RING finger domain, C3HC4 (zinc finger)"/>
    <property type="match status" value="3"/>
</dbReference>
<dbReference type="InterPro" id="IPR003349">
    <property type="entry name" value="JmjN"/>
</dbReference>
<evidence type="ECO:0000256" key="9">
    <source>
        <dbReference type="ARBA" id="ARBA00022853"/>
    </source>
</evidence>
<keyword evidence="5" id="KW-0479">Metal-binding</keyword>
<keyword evidence="6" id="KW-0677">Repeat</keyword>
<keyword evidence="7 15" id="KW-0863">Zinc-finger</keyword>
<sequence length="1425" mass="163346">MNKSFEKFYRHFERPPFAPTYCPTEEEFANPITYIAKIKPEAERYGVVKIKPPPSFHPPFAIDSEHFEFTPRVQKLNQIEGLVRAKLIFDTEITNFWHLKGQPLHFPCIENKYVDLFRLSRVHLASVEPAVADAGGAIAVCDQKKWPQVAKQLGFKNHPGPKIRDIYTKWVAPFEDALLEVYKIEEQNDAANEECVKTMQGRRRAPEPRTKSMAGLRHPIKEKKAKAFDPMDEVMCKKCGRGDDENCLLLCEDCEYALHTYCCEPPLNAVPKGEWRCHKCVIVAVKDIADSFGFHDSQIKYNLLTFAEYANEWKQNYFHRNPMEVPREEVENEFWKKVVDLENTVAVKYGADLLASKVGSGFPMPGKDFSGCSDAKEREYYAKHPWNLNNMPILKESVLSHIESGISGDFLFLFSIFFTPAVYGEFSWRMMVPWVYVGMCFSAFCWHTEDHWTYSVNYMHWGERKIWYGVSGLDGAHFDDVVKALLPDLFEKQPDLLHHMTTTVNPAVLINKGVKVYSVHQEPGEFVITFPRAYHAGYNEGLNFAEAVNFAPADWLRKGWLCTFDYARVRRNCVFSYEELIARMANNASQLSIAMCVAAYEQMHEICTREASLRKSVAGMGVTKTSREEYEHIADDLRSCAVCRTTLFMSGLQCKHGRLVCLEHASRLCSKCTPSDLTLKYRYTLDELVPLLKNLQGNTRAYADWREKISNLLDAQNDDRPTLEDLRSLIDAARQQRFPHCEILERALSIVKRCEQMAHSAGALLSRKIRTRSKGRISSGDRMEMADVESMKAAIQALPCLMPELETSIKEYVERLEKWRQRANTLLVEANKNEQTGVPLIDALQSILDEADDFNVNLPELDRLERMLSRNQWLLCADKLLNWDSKIKKLERESDEESDDEDYCSRGRWKLQKVMSIVNDGSRIMEGDSGIQNTVNAIHALMKQGYQHEHQAGTVLSERSNEGIGLEEAERIWAPLQKSDWMSETNIDNLRSEVVKARRLDKLFNKAKEGECTMKELEDLEVDCAQSLFVRNSSLHIEVRDMRDRLEAFCERIRQMFVRSPSYYSLTEVLFGRDDLAALIEGSPSPLRRFSARSLRDDWAQLDQFESVDQLKTHLSRIHEQQGRLMAVLRQANDMRSLKETCSCSAEKNDPDGCIDCLLCHSKFHANCVQWDAYLSRLPVGFYLCVRCVRSRRPLFEDVHCAFLRAPPSLERAVVAHLLDRCSDDYKQALEVATQIQSTSNADQQLLHLFAISRVFRLDERVISVLCTEVMDVDSWSRIACALCLVRNVTDSERAIYEKIRSRPVAADPPLVLFPAGVSVKKAKRPSSASSNSSQRHRKRGRNIYHNDKEQCSAERCLKPYSEHVRWIQCESGCSRWYHYVCVGQSVSQAEHITSYCCYKCSAKAPSHPSTNIQSTSKTSPNTAS</sequence>
<feature type="domain" description="JmjN" evidence="20">
    <location>
        <begin position="18"/>
        <end position="59"/>
    </location>
</feature>
<feature type="domain" description="PHD-type" evidence="18">
    <location>
        <begin position="233"/>
        <end position="283"/>
    </location>
</feature>
<evidence type="ECO:0000256" key="15">
    <source>
        <dbReference type="PROSITE-ProRule" id="PRU00146"/>
    </source>
</evidence>
<comment type="subcellular location">
    <subcellularLocation>
        <location evidence="2">Nucleus</location>
    </subcellularLocation>
</comment>
<accession>A0A183UTR1</accession>
<dbReference type="EMBL" id="UYWY01021028">
    <property type="protein sequence ID" value="VDM43202.1"/>
    <property type="molecule type" value="Genomic_DNA"/>
</dbReference>
<dbReference type="PROSITE" id="PS51184">
    <property type="entry name" value="JMJC"/>
    <property type="match status" value="1"/>
</dbReference>
<dbReference type="Pfam" id="PF02373">
    <property type="entry name" value="JmjC"/>
    <property type="match status" value="1"/>
</dbReference>
<dbReference type="InterPro" id="IPR019787">
    <property type="entry name" value="Znf_PHD-finger"/>
</dbReference>